<evidence type="ECO:0000256" key="1">
    <source>
        <dbReference type="SAM" id="Phobius"/>
    </source>
</evidence>
<comment type="caution">
    <text evidence="2">The sequence shown here is derived from an EMBL/GenBank/DDBJ whole genome shotgun (WGS) entry which is preliminary data.</text>
</comment>
<dbReference type="Proteomes" id="UP000323257">
    <property type="component" value="Unassembled WGS sequence"/>
</dbReference>
<accession>A0A5S5BUX4</accession>
<dbReference type="EMBL" id="VNHS01000015">
    <property type="protein sequence ID" value="TYP69383.1"/>
    <property type="molecule type" value="Genomic_DNA"/>
</dbReference>
<evidence type="ECO:0000313" key="2">
    <source>
        <dbReference type="EMBL" id="TYP69383.1"/>
    </source>
</evidence>
<keyword evidence="3" id="KW-1185">Reference proteome</keyword>
<gene>
    <name evidence="2" type="ORF">BCM02_11543</name>
</gene>
<sequence>MGLASQIRAPVWKRIPIPVLVRMVARSYLVSLNVVKLNMLLFALIPFSPVATT</sequence>
<evidence type="ECO:0000313" key="3">
    <source>
        <dbReference type="Proteomes" id="UP000323257"/>
    </source>
</evidence>
<keyword evidence="1" id="KW-0472">Membrane</keyword>
<feature type="transmembrane region" description="Helical" evidence="1">
    <location>
        <begin position="28"/>
        <end position="47"/>
    </location>
</feature>
<protein>
    <submittedName>
        <fullName evidence="2">Uncharacterized protein</fullName>
    </submittedName>
</protein>
<organism evidence="2 3">
    <name type="scientific">Paenibacillus methanolicus</name>
    <dbReference type="NCBI Taxonomy" id="582686"/>
    <lineage>
        <taxon>Bacteria</taxon>
        <taxon>Bacillati</taxon>
        <taxon>Bacillota</taxon>
        <taxon>Bacilli</taxon>
        <taxon>Bacillales</taxon>
        <taxon>Paenibacillaceae</taxon>
        <taxon>Paenibacillus</taxon>
    </lineage>
</organism>
<keyword evidence="1" id="KW-1133">Transmembrane helix</keyword>
<name>A0A5S5BUX4_9BACL</name>
<keyword evidence="1" id="KW-0812">Transmembrane</keyword>
<reference evidence="2 3" key="1">
    <citation type="submission" date="2019-07" db="EMBL/GenBank/DDBJ databases">
        <title>Genomic Encyclopedia of Type Strains, Phase III (KMG-III): the genomes of soil and plant-associated and newly described type strains.</title>
        <authorList>
            <person name="Whitman W."/>
        </authorList>
    </citation>
    <scope>NUCLEOTIDE SEQUENCE [LARGE SCALE GENOMIC DNA]</scope>
    <source>
        <strain evidence="2 3">BL24</strain>
    </source>
</reference>
<dbReference type="AlphaFoldDB" id="A0A5S5BUX4"/>
<proteinExistence type="predicted"/>